<accession>A0A5C2RWI1</accession>
<evidence type="ECO:0000313" key="2">
    <source>
        <dbReference type="EMBL" id="RPD54746.1"/>
    </source>
</evidence>
<proteinExistence type="predicted"/>
<sequence>MLLSPPFQLDSPQARTLRSRSPYWSQFHWGTSLLSVLSLSLPLHFAVTTPDFDASTSSAIGNPQTSSSSPRSSAHNAAIDLRRRVCGAFIRQALHWQQRNKGTSRGRAGFGPSWRRPFRGPRDKYLEGGKPTCA</sequence>
<keyword evidence="3" id="KW-1185">Reference proteome</keyword>
<protein>
    <submittedName>
        <fullName evidence="2">Uncharacterized protein</fullName>
    </submittedName>
</protein>
<name>A0A5C2RWI1_9APHY</name>
<reference evidence="2" key="1">
    <citation type="journal article" date="2018" name="Genome Biol. Evol.">
        <title>Genomics and development of Lentinus tigrinus, a white-rot wood-decaying mushroom with dimorphic fruiting bodies.</title>
        <authorList>
            <person name="Wu B."/>
            <person name="Xu Z."/>
            <person name="Knudson A."/>
            <person name="Carlson A."/>
            <person name="Chen N."/>
            <person name="Kovaka S."/>
            <person name="LaButti K."/>
            <person name="Lipzen A."/>
            <person name="Pennachio C."/>
            <person name="Riley R."/>
            <person name="Schakwitz W."/>
            <person name="Umezawa K."/>
            <person name="Ohm R.A."/>
            <person name="Grigoriev I.V."/>
            <person name="Nagy L.G."/>
            <person name="Gibbons J."/>
            <person name="Hibbett D."/>
        </authorList>
    </citation>
    <scope>NUCLEOTIDE SEQUENCE [LARGE SCALE GENOMIC DNA]</scope>
    <source>
        <strain evidence="2">ALCF2SS1-6</strain>
    </source>
</reference>
<organism evidence="2 3">
    <name type="scientific">Lentinus tigrinus ALCF2SS1-6</name>
    <dbReference type="NCBI Taxonomy" id="1328759"/>
    <lineage>
        <taxon>Eukaryota</taxon>
        <taxon>Fungi</taxon>
        <taxon>Dikarya</taxon>
        <taxon>Basidiomycota</taxon>
        <taxon>Agaricomycotina</taxon>
        <taxon>Agaricomycetes</taxon>
        <taxon>Polyporales</taxon>
        <taxon>Polyporaceae</taxon>
        <taxon>Lentinus</taxon>
    </lineage>
</organism>
<feature type="region of interest" description="Disordered" evidence="1">
    <location>
        <begin position="98"/>
        <end position="134"/>
    </location>
</feature>
<gene>
    <name evidence="2" type="ORF">L227DRAFT_341620</name>
</gene>
<feature type="compositionally biased region" description="Polar residues" evidence="1">
    <location>
        <begin position="54"/>
        <end position="65"/>
    </location>
</feature>
<feature type="region of interest" description="Disordered" evidence="1">
    <location>
        <begin position="54"/>
        <end position="76"/>
    </location>
</feature>
<evidence type="ECO:0000313" key="3">
    <source>
        <dbReference type="Proteomes" id="UP000313359"/>
    </source>
</evidence>
<dbReference type="Proteomes" id="UP000313359">
    <property type="component" value="Unassembled WGS sequence"/>
</dbReference>
<evidence type="ECO:0000256" key="1">
    <source>
        <dbReference type="SAM" id="MobiDB-lite"/>
    </source>
</evidence>
<dbReference type="EMBL" id="ML122302">
    <property type="protein sequence ID" value="RPD54746.1"/>
    <property type="molecule type" value="Genomic_DNA"/>
</dbReference>
<dbReference type="AlphaFoldDB" id="A0A5C2RWI1"/>